<sequence>MRMKPDCIPCFLRQVVNALRLSSIDDSEIERAQREVMTYLLSSEWDLSPPEIDYVVQRIIRSYAGGDPYREVKRRSNDEALSIYGECKRIVESSEDPLRTAVKLAIAGNVIDFGPYTSYDLKGTIDRVLKSDLSIDHYPLLKEKFQKASRILYFSDNAGEIVLDKLLVETMLSLREVKITFVVKGGPMINDATLEDFHYVLSDVGGVEVRTVSNGEEGTGPDRRSGEVLRWIREHDLVISKGQGNYEILGDFNGIFHMLLVKCPVVAADLNASVGDIVLIYR</sequence>
<dbReference type="AlphaFoldDB" id="B1L3P8"/>
<dbReference type="STRING" id="374847.Kcr_0319"/>
<dbReference type="PhylomeDB" id="B1L3P8"/>
<dbReference type="Gene3D" id="3.40.50.10880">
    <property type="entry name" value="Uncharacterised protein PF01937, DUF89, domain 3"/>
    <property type="match status" value="1"/>
</dbReference>
<protein>
    <recommendedName>
        <fullName evidence="1">Damage-control phosphatase ARMT1-like metal-binding domain-containing protein</fullName>
    </recommendedName>
</protein>
<gene>
    <name evidence="2" type="ordered locus">Kcr_0319</name>
</gene>
<dbReference type="EMBL" id="CP000968">
    <property type="protein sequence ID" value="ACB07077.1"/>
    <property type="molecule type" value="Genomic_DNA"/>
</dbReference>
<evidence type="ECO:0000313" key="3">
    <source>
        <dbReference type="Proteomes" id="UP000001686"/>
    </source>
</evidence>
<dbReference type="HOGENOM" id="CLU_071520_0_0_2"/>
<keyword evidence="3" id="KW-1185">Reference proteome</keyword>
<reference evidence="2 3" key="1">
    <citation type="journal article" date="2008" name="Proc. Natl. Acad. Sci. U.S.A.">
        <title>A korarchaeal genome reveals new insights into the evolution of the Archaea.</title>
        <authorList>
            <person name="Elkins J.G."/>
            <person name="Podar M."/>
            <person name="Graham D.E."/>
            <person name="Makarova K.S."/>
            <person name="Wolf Y."/>
            <person name="Randau L."/>
            <person name="Hedlund B.P."/>
            <person name="Brochier-Armanet C."/>
            <person name="Kunin V."/>
            <person name="Anderson I."/>
            <person name="Lapidus A."/>
            <person name="Goltsman E."/>
            <person name="Barry K."/>
            <person name="Koonin E.V."/>
            <person name="Hugenholtz P."/>
            <person name="Kyrpides N."/>
            <person name="Wanner G."/>
            <person name="Richardson P."/>
            <person name="Keller M."/>
            <person name="Stetter K.O."/>
        </authorList>
    </citation>
    <scope>NUCLEOTIDE SEQUENCE [LARGE SCALE GENOMIC DNA]</scope>
    <source>
        <strain evidence="3">OPF8</strain>
    </source>
</reference>
<dbReference type="InterPro" id="IPR014444">
    <property type="entry name" value="PH1575-like"/>
</dbReference>
<dbReference type="InterPro" id="IPR002791">
    <property type="entry name" value="ARMT1-like_metal-bd"/>
</dbReference>
<dbReference type="Gene3D" id="1.10.285.20">
    <property type="entry name" value="Uncharacterised protein PF01937, DUF89, domain 2"/>
    <property type="match status" value="1"/>
</dbReference>
<dbReference type="EnsemblBacteria" id="ACB07077">
    <property type="protein sequence ID" value="ACB07077"/>
    <property type="gene ID" value="Kcr_0319"/>
</dbReference>
<organism evidence="2 3">
    <name type="scientific">Korarchaeum cryptofilum (strain OPF8)</name>
    <dbReference type="NCBI Taxonomy" id="374847"/>
    <lineage>
        <taxon>Archaea</taxon>
        <taxon>Thermoproteota</taxon>
        <taxon>Candidatus Korarchaeia</taxon>
        <taxon>Candidatus Korarchaeales</taxon>
        <taxon>Candidatus Korarchaeaceae</taxon>
        <taxon>Candidatus Korarchaeum</taxon>
    </lineage>
</organism>
<dbReference type="SUPFAM" id="SSF111321">
    <property type="entry name" value="AF1104-like"/>
    <property type="match status" value="1"/>
</dbReference>
<feature type="domain" description="Damage-control phosphatase ARMT1-like metal-binding" evidence="1">
    <location>
        <begin position="4"/>
        <end position="277"/>
    </location>
</feature>
<dbReference type="eggNOG" id="arCOG04410">
    <property type="taxonomic scope" value="Archaea"/>
</dbReference>
<dbReference type="Proteomes" id="UP000001686">
    <property type="component" value="Chromosome"/>
</dbReference>
<dbReference type="KEGG" id="kcr:Kcr_0319"/>
<evidence type="ECO:0000259" key="1">
    <source>
        <dbReference type="Pfam" id="PF01937"/>
    </source>
</evidence>
<evidence type="ECO:0000313" key="2">
    <source>
        <dbReference type="EMBL" id="ACB07077.1"/>
    </source>
</evidence>
<name>B1L3P8_KORCO</name>
<dbReference type="PIRSF" id="PIRSF006593">
    <property type="entry name" value="UCP006593"/>
    <property type="match status" value="1"/>
</dbReference>
<dbReference type="InterPro" id="IPR036075">
    <property type="entry name" value="ARMT-1-like_metal-bd_sf"/>
</dbReference>
<dbReference type="Pfam" id="PF01937">
    <property type="entry name" value="ARMT1-like_dom"/>
    <property type="match status" value="1"/>
</dbReference>
<dbReference type="InParanoid" id="B1L3P8"/>
<proteinExistence type="predicted"/>
<accession>B1L3P8</accession>